<reference evidence="3" key="1">
    <citation type="submission" date="2022-06" db="EMBL/GenBank/DDBJ databases">
        <title>Uncovering the hologenomic basis of an extraordinary plant invasion.</title>
        <authorList>
            <person name="Bieker V.C."/>
            <person name="Martin M.D."/>
            <person name="Gilbert T."/>
            <person name="Hodgins K."/>
            <person name="Battlay P."/>
            <person name="Petersen B."/>
            <person name="Wilson J."/>
        </authorList>
    </citation>
    <scope>NUCLEOTIDE SEQUENCE</scope>
    <source>
        <strain evidence="3">AA19_3_7</strain>
        <tissue evidence="3">Leaf</tissue>
    </source>
</reference>
<dbReference type="InterPro" id="IPR045151">
    <property type="entry name" value="DCAF8"/>
</dbReference>
<keyword evidence="1" id="KW-0853">WD repeat</keyword>
<dbReference type="AlphaFoldDB" id="A0AAD5GRN1"/>
<dbReference type="GO" id="GO:0005737">
    <property type="term" value="C:cytoplasm"/>
    <property type="evidence" value="ECO:0007669"/>
    <property type="project" value="TreeGrafter"/>
</dbReference>
<evidence type="ECO:0000256" key="1">
    <source>
        <dbReference type="ARBA" id="ARBA00022574"/>
    </source>
</evidence>
<name>A0AAD5GRN1_AMBAR</name>
<evidence type="ECO:0000313" key="3">
    <source>
        <dbReference type="EMBL" id="KAI7749548.1"/>
    </source>
</evidence>
<proteinExistence type="predicted"/>
<dbReference type="InterPro" id="IPR036322">
    <property type="entry name" value="WD40_repeat_dom_sf"/>
</dbReference>
<feature type="non-terminal residue" evidence="3">
    <location>
        <position position="1"/>
    </location>
</feature>
<evidence type="ECO:0000313" key="4">
    <source>
        <dbReference type="Proteomes" id="UP001206925"/>
    </source>
</evidence>
<dbReference type="EMBL" id="JAMZMK010006341">
    <property type="protein sequence ID" value="KAI7749548.1"/>
    <property type="molecule type" value="Genomic_DNA"/>
</dbReference>
<dbReference type="SUPFAM" id="SSF50978">
    <property type="entry name" value="WD40 repeat-like"/>
    <property type="match status" value="1"/>
</dbReference>
<dbReference type="PANTHER" id="PTHR15574:SF65">
    <property type="entry name" value="TRANSDUCIN_WD40 REPEAT-LIKE SUPERFAMILY PROTEIN"/>
    <property type="match status" value="1"/>
</dbReference>
<gene>
    <name evidence="3" type="ORF">M8C21_021915</name>
</gene>
<dbReference type="PANTHER" id="PTHR15574">
    <property type="entry name" value="WD REPEAT DOMAIN-CONTAINING FAMILY"/>
    <property type="match status" value="1"/>
</dbReference>
<dbReference type="Pfam" id="PF00400">
    <property type="entry name" value="WD40"/>
    <property type="match status" value="1"/>
</dbReference>
<comment type="caution">
    <text evidence="3">The sequence shown here is derived from an EMBL/GenBank/DDBJ whole genome shotgun (WGS) entry which is preliminary data.</text>
</comment>
<evidence type="ECO:0000256" key="2">
    <source>
        <dbReference type="ARBA" id="ARBA00022737"/>
    </source>
</evidence>
<dbReference type="InterPro" id="IPR001680">
    <property type="entry name" value="WD40_rpt"/>
</dbReference>
<organism evidence="3 4">
    <name type="scientific">Ambrosia artemisiifolia</name>
    <name type="common">Common ragweed</name>
    <dbReference type="NCBI Taxonomy" id="4212"/>
    <lineage>
        <taxon>Eukaryota</taxon>
        <taxon>Viridiplantae</taxon>
        <taxon>Streptophyta</taxon>
        <taxon>Embryophyta</taxon>
        <taxon>Tracheophyta</taxon>
        <taxon>Spermatophyta</taxon>
        <taxon>Magnoliopsida</taxon>
        <taxon>eudicotyledons</taxon>
        <taxon>Gunneridae</taxon>
        <taxon>Pentapetalae</taxon>
        <taxon>asterids</taxon>
        <taxon>campanulids</taxon>
        <taxon>Asterales</taxon>
        <taxon>Asteraceae</taxon>
        <taxon>Asteroideae</taxon>
        <taxon>Heliantheae alliance</taxon>
        <taxon>Heliantheae</taxon>
        <taxon>Ambrosia</taxon>
    </lineage>
</organism>
<protein>
    <submittedName>
        <fullName evidence="3">Uncharacterized protein</fullName>
    </submittedName>
</protein>
<accession>A0AAD5GRN1</accession>
<dbReference type="GO" id="GO:0080008">
    <property type="term" value="C:Cul4-RING E3 ubiquitin ligase complex"/>
    <property type="evidence" value="ECO:0007669"/>
    <property type="project" value="TreeGrafter"/>
</dbReference>
<feature type="non-terminal residue" evidence="3">
    <location>
        <position position="285"/>
    </location>
</feature>
<dbReference type="SMART" id="SM00320">
    <property type="entry name" value="WD40"/>
    <property type="match status" value="4"/>
</dbReference>
<dbReference type="InterPro" id="IPR015943">
    <property type="entry name" value="WD40/YVTN_repeat-like_dom_sf"/>
</dbReference>
<keyword evidence="2" id="KW-0677">Repeat</keyword>
<keyword evidence="4" id="KW-1185">Reference proteome</keyword>
<dbReference type="Proteomes" id="UP001206925">
    <property type="component" value="Unassembled WGS sequence"/>
</dbReference>
<dbReference type="Gene3D" id="2.130.10.10">
    <property type="entry name" value="YVTN repeat-like/Quinoprotein amine dehydrogenase"/>
    <property type="match status" value="2"/>
</dbReference>
<sequence>IGLDGKLIGHEGCVNTVEFSRCGDRLVRHGLVADDGKVQTNILGKHNGRVQKLAVEPGSPYIFYSCGEDGLVQHFDLRSNSSSKVFCRASFTGINHQYSSSNRLKLNSIIIDPRDPNYFSLGGSDEYARVYDIRNLDGPVETFCPKHLIKTRDNINITGMSYSSTSELLNMGLGPYPVAASLEHLDSLDDPQMYLGHTNSLTAKGVSFFGPCSEYVMSGSDCGHIFIWGKKDGRIVRVIEGDGRVVNQVEPHPNIPIFASSGLEQNIKLWAPVSDSIRPLPRDLH</sequence>